<accession>A0A1B2AAE9</accession>
<keyword evidence="2" id="KW-0472">Membrane</keyword>
<reference evidence="4 5" key="1">
    <citation type="submission" date="2016-07" db="EMBL/GenBank/DDBJ databases">
        <title>Complete genome sequence of Altererythrobacter dongtanensis KCTC 22672, a type strain with esterase isolated from tidal flat.</title>
        <authorList>
            <person name="Cheng H."/>
            <person name="Wu Y.-H."/>
            <person name="Zhou P."/>
            <person name="Huo Y.-Y."/>
            <person name="Wang C.-S."/>
            <person name="Xu X.-W."/>
        </authorList>
    </citation>
    <scope>NUCLEOTIDE SEQUENCE [LARGE SCALE GENOMIC DNA]</scope>
    <source>
        <strain evidence="4 5">KCTC 22672</strain>
    </source>
</reference>
<protein>
    <recommendedName>
        <fullName evidence="6">Lipoprotein</fullName>
    </recommendedName>
</protein>
<proteinExistence type="predicted"/>
<gene>
    <name evidence="4" type="ORF">A6F68_00604</name>
</gene>
<feature type="signal peptide" evidence="3">
    <location>
        <begin position="1"/>
        <end position="19"/>
    </location>
</feature>
<organism evidence="4 5">
    <name type="scientific">Tsuneonella dongtanensis</name>
    <dbReference type="NCBI Taxonomy" id="692370"/>
    <lineage>
        <taxon>Bacteria</taxon>
        <taxon>Pseudomonadati</taxon>
        <taxon>Pseudomonadota</taxon>
        <taxon>Alphaproteobacteria</taxon>
        <taxon>Sphingomonadales</taxon>
        <taxon>Erythrobacteraceae</taxon>
        <taxon>Tsuneonella</taxon>
    </lineage>
</organism>
<dbReference type="AlphaFoldDB" id="A0A1B2AAE9"/>
<dbReference type="STRING" id="692370.A6F68_00604"/>
<evidence type="ECO:0000313" key="4">
    <source>
        <dbReference type="EMBL" id="ANY19137.1"/>
    </source>
</evidence>
<feature type="transmembrane region" description="Helical" evidence="2">
    <location>
        <begin position="96"/>
        <end position="118"/>
    </location>
</feature>
<keyword evidence="2" id="KW-1133">Transmembrane helix</keyword>
<feature type="chain" id="PRO_5008533940" description="Lipoprotein" evidence="3">
    <location>
        <begin position="20"/>
        <end position="204"/>
    </location>
</feature>
<feature type="region of interest" description="Disordered" evidence="1">
    <location>
        <begin position="181"/>
        <end position="204"/>
    </location>
</feature>
<keyword evidence="3" id="KW-0732">Signal</keyword>
<dbReference type="PROSITE" id="PS51257">
    <property type="entry name" value="PROKAR_LIPOPROTEIN"/>
    <property type="match status" value="1"/>
</dbReference>
<evidence type="ECO:0000256" key="2">
    <source>
        <dbReference type="SAM" id="Phobius"/>
    </source>
</evidence>
<dbReference type="KEGG" id="ado:A6F68_00604"/>
<evidence type="ECO:0000256" key="1">
    <source>
        <dbReference type="SAM" id="MobiDB-lite"/>
    </source>
</evidence>
<name>A0A1B2AAE9_9SPHN</name>
<dbReference type="RefSeq" id="WP_067676148.1">
    <property type="nucleotide sequence ID" value="NZ_CP016591.1"/>
</dbReference>
<sequence>MNRYSTTAICLVAAFAASACSTKPRQFSAQVRPVAATQPQTGLQQTERAAYTTCDQMVRHGRKSGFASAAATSGAGVAGMAGGAGLAFTGLGGGSLASAGATAAAAMPIVGFFAAFGMNRAIRGGREKGYRKHMTTCMDEMGYQVVDWSRAPKKQSGTAMLVPATEAHAVAEAEAIAPVPASDIRPVSSEGEASASLVTAGPAD</sequence>
<dbReference type="Proteomes" id="UP000092932">
    <property type="component" value="Chromosome"/>
</dbReference>
<keyword evidence="2" id="KW-0812">Transmembrane</keyword>
<dbReference type="EMBL" id="CP016591">
    <property type="protein sequence ID" value="ANY19137.1"/>
    <property type="molecule type" value="Genomic_DNA"/>
</dbReference>
<evidence type="ECO:0000313" key="5">
    <source>
        <dbReference type="Proteomes" id="UP000092932"/>
    </source>
</evidence>
<evidence type="ECO:0000256" key="3">
    <source>
        <dbReference type="SAM" id="SignalP"/>
    </source>
</evidence>
<keyword evidence="5" id="KW-1185">Reference proteome</keyword>
<evidence type="ECO:0008006" key="6">
    <source>
        <dbReference type="Google" id="ProtNLM"/>
    </source>
</evidence>